<dbReference type="Pfam" id="PF00085">
    <property type="entry name" value="Thioredoxin"/>
    <property type="match status" value="1"/>
</dbReference>
<dbReference type="Proteomes" id="UP001500266">
    <property type="component" value="Unassembled WGS sequence"/>
</dbReference>
<dbReference type="InterPro" id="IPR013766">
    <property type="entry name" value="Thioredoxin_domain"/>
</dbReference>
<dbReference type="PANTHER" id="PTHR45663">
    <property type="entry name" value="GEO12009P1"/>
    <property type="match status" value="1"/>
</dbReference>
<proteinExistence type="inferred from homology"/>
<dbReference type="Gene3D" id="3.40.30.10">
    <property type="entry name" value="Glutaredoxin"/>
    <property type="match status" value="1"/>
</dbReference>
<dbReference type="InterPro" id="IPR017937">
    <property type="entry name" value="Thioredoxin_CS"/>
</dbReference>
<dbReference type="InterPro" id="IPR005746">
    <property type="entry name" value="Thioredoxin"/>
</dbReference>
<keyword evidence="3" id="KW-0249">Electron transport</keyword>
<dbReference type="PIRSF" id="PIRSF000077">
    <property type="entry name" value="Thioredoxin"/>
    <property type="match status" value="1"/>
</dbReference>
<keyword evidence="5" id="KW-0676">Redox-active center</keyword>
<dbReference type="SUPFAM" id="SSF52833">
    <property type="entry name" value="Thioredoxin-like"/>
    <property type="match status" value="1"/>
</dbReference>
<dbReference type="NCBIfam" id="TIGR01068">
    <property type="entry name" value="thioredoxin"/>
    <property type="match status" value="1"/>
</dbReference>
<dbReference type="PROSITE" id="PS51352">
    <property type="entry name" value="THIOREDOXIN_2"/>
    <property type="match status" value="1"/>
</dbReference>
<evidence type="ECO:0000256" key="4">
    <source>
        <dbReference type="ARBA" id="ARBA00023157"/>
    </source>
</evidence>
<protein>
    <recommendedName>
        <fullName evidence="6 7">Thioredoxin</fullName>
    </recommendedName>
</protein>
<evidence type="ECO:0000256" key="7">
    <source>
        <dbReference type="PIRNR" id="PIRNR000077"/>
    </source>
</evidence>
<reference evidence="10" key="1">
    <citation type="journal article" date="2019" name="Int. J. Syst. Evol. Microbiol.">
        <title>The Global Catalogue of Microorganisms (GCM) 10K type strain sequencing project: providing services to taxonomists for standard genome sequencing and annotation.</title>
        <authorList>
            <consortium name="The Broad Institute Genomics Platform"/>
            <consortium name="The Broad Institute Genome Sequencing Center for Infectious Disease"/>
            <person name="Wu L."/>
            <person name="Ma J."/>
        </authorList>
    </citation>
    <scope>NUCLEOTIDE SEQUENCE [LARGE SCALE GENOMIC DNA]</scope>
    <source>
        <strain evidence="10">JCM 17316</strain>
    </source>
</reference>
<evidence type="ECO:0000256" key="1">
    <source>
        <dbReference type="ARBA" id="ARBA00008987"/>
    </source>
</evidence>
<dbReference type="CDD" id="cd02947">
    <property type="entry name" value="TRX_family"/>
    <property type="match status" value="1"/>
</dbReference>
<sequence length="107" mass="11789">MTAPITVTDDTFEEKVLKSDLPVLVDFWADWCGPCKMIAPVLEELAAEYAGRLTIAKINADANPETGQKYGVMSLPTLNLYKNGEVVDQITGAKPKRVLTKLIDQHL</sequence>
<organism evidence="9 10">
    <name type="scientific">Actinomadura keratinilytica</name>
    <dbReference type="NCBI Taxonomy" id="547461"/>
    <lineage>
        <taxon>Bacteria</taxon>
        <taxon>Bacillati</taxon>
        <taxon>Actinomycetota</taxon>
        <taxon>Actinomycetes</taxon>
        <taxon>Streptosporangiales</taxon>
        <taxon>Thermomonosporaceae</taxon>
        <taxon>Actinomadura</taxon>
    </lineage>
</organism>
<evidence type="ECO:0000256" key="6">
    <source>
        <dbReference type="NCBIfam" id="TIGR01068"/>
    </source>
</evidence>
<evidence type="ECO:0000259" key="8">
    <source>
        <dbReference type="PROSITE" id="PS51352"/>
    </source>
</evidence>
<comment type="similarity">
    <text evidence="1 7">Belongs to the thioredoxin family.</text>
</comment>
<name>A0ABP7Y0S2_9ACTN</name>
<dbReference type="PROSITE" id="PS00194">
    <property type="entry name" value="THIOREDOXIN_1"/>
    <property type="match status" value="1"/>
</dbReference>
<evidence type="ECO:0000313" key="10">
    <source>
        <dbReference type="Proteomes" id="UP001500266"/>
    </source>
</evidence>
<evidence type="ECO:0000256" key="5">
    <source>
        <dbReference type="ARBA" id="ARBA00023284"/>
    </source>
</evidence>
<dbReference type="EMBL" id="BAABDO010000004">
    <property type="protein sequence ID" value="GAA4128938.1"/>
    <property type="molecule type" value="Genomic_DNA"/>
</dbReference>
<dbReference type="RefSeq" id="WP_345016952.1">
    <property type="nucleotide sequence ID" value="NZ_BAABDO010000004.1"/>
</dbReference>
<comment type="caution">
    <text evidence="9">The sequence shown here is derived from an EMBL/GenBank/DDBJ whole genome shotgun (WGS) entry which is preliminary data.</text>
</comment>
<evidence type="ECO:0000313" key="9">
    <source>
        <dbReference type="EMBL" id="GAA4128938.1"/>
    </source>
</evidence>
<keyword evidence="10" id="KW-1185">Reference proteome</keyword>
<keyword evidence="2" id="KW-0813">Transport</keyword>
<evidence type="ECO:0000256" key="2">
    <source>
        <dbReference type="ARBA" id="ARBA00022448"/>
    </source>
</evidence>
<keyword evidence="4" id="KW-1015">Disulfide bond</keyword>
<accession>A0ABP7Y0S2</accession>
<gene>
    <name evidence="9" type="primary">trxA_1</name>
    <name evidence="9" type="ORF">GCM10022416_05060</name>
</gene>
<feature type="domain" description="Thioredoxin" evidence="8">
    <location>
        <begin position="1"/>
        <end position="107"/>
    </location>
</feature>
<dbReference type="PRINTS" id="PR00421">
    <property type="entry name" value="THIOREDOXIN"/>
</dbReference>
<evidence type="ECO:0000256" key="3">
    <source>
        <dbReference type="ARBA" id="ARBA00022982"/>
    </source>
</evidence>
<dbReference type="InterPro" id="IPR036249">
    <property type="entry name" value="Thioredoxin-like_sf"/>
</dbReference>
<dbReference type="PANTHER" id="PTHR45663:SF11">
    <property type="entry name" value="GEO12009P1"/>
    <property type="match status" value="1"/>
</dbReference>